<accession>A0A494WCT5</accession>
<dbReference type="Proteomes" id="UP000279959">
    <property type="component" value="Chromosome"/>
</dbReference>
<gene>
    <name evidence="2" type="ORF">SAMIE_1018760</name>
</gene>
<dbReference type="EMBL" id="AP018664">
    <property type="protein sequence ID" value="BBD98375.1"/>
    <property type="molecule type" value="Genomic_DNA"/>
</dbReference>
<dbReference type="AlphaFoldDB" id="A0A494WCT5"/>
<evidence type="ECO:0000313" key="2">
    <source>
        <dbReference type="EMBL" id="BBD98375.1"/>
    </source>
</evidence>
<reference evidence="2 3" key="1">
    <citation type="submission" date="2018-05" db="EMBL/GenBank/DDBJ databases">
        <title>Complete Genome Sequence of the Nonylphenol-Degrading Bacterium Sphingobium amiense DSM 16289T.</title>
        <authorList>
            <person name="Ootsuka M."/>
            <person name="Nishizawa T."/>
            <person name="Ohta H."/>
        </authorList>
    </citation>
    <scope>NUCLEOTIDE SEQUENCE [LARGE SCALE GENOMIC DNA]</scope>
    <source>
        <strain evidence="2 3">DSM 16289</strain>
    </source>
</reference>
<protein>
    <submittedName>
        <fullName evidence="2">Uncharacterized protein</fullName>
    </submittedName>
</protein>
<dbReference type="KEGG" id="sami:SAMIE_1018760"/>
<organism evidence="2 3">
    <name type="scientific">Sphingobium amiense</name>
    <dbReference type="NCBI Taxonomy" id="135719"/>
    <lineage>
        <taxon>Bacteria</taxon>
        <taxon>Pseudomonadati</taxon>
        <taxon>Pseudomonadota</taxon>
        <taxon>Alphaproteobacteria</taxon>
        <taxon>Sphingomonadales</taxon>
        <taxon>Sphingomonadaceae</taxon>
        <taxon>Sphingobium</taxon>
    </lineage>
</organism>
<feature type="region of interest" description="Disordered" evidence="1">
    <location>
        <begin position="109"/>
        <end position="168"/>
    </location>
</feature>
<keyword evidence="3" id="KW-1185">Reference proteome</keyword>
<dbReference type="PROSITE" id="PS51257">
    <property type="entry name" value="PROKAR_LIPOPROTEIN"/>
    <property type="match status" value="1"/>
</dbReference>
<evidence type="ECO:0000313" key="3">
    <source>
        <dbReference type="Proteomes" id="UP000279959"/>
    </source>
</evidence>
<proteinExistence type="predicted"/>
<name>A0A494WCT5_9SPHN</name>
<sequence>MVGKFSNVANNLLGLAVIALLGCWIWGARAQAIDRHCFALKANEQEPFGLVSWITTGWDWPIHWLKGTPADPIPCKPGVQGVTSRGFSGVDMPKEGTMVGDVLRGKEGQIAPSGLTGSLPGSDPSVPTTGHRNVDRYLVEHSGSPSSTQGTPPPAGNAGADQGLTPEARALLEKRLKEEQ</sequence>
<evidence type="ECO:0000256" key="1">
    <source>
        <dbReference type="SAM" id="MobiDB-lite"/>
    </source>
</evidence>